<proteinExistence type="predicted"/>
<reference evidence="8" key="1">
    <citation type="submission" date="2022-11" db="EMBL/GenBank/DDBJ databases">
        <title>Centuries of genome instability and evolution in soft-shell clam transmissible cancer (bioRxiv).</title>
        <authorList>
            <person name="Hart S.F.M."/>
            <person name="Yonemitsu M.A."/>
            <person name="Giersch R.M."/>
            <person name="Beal B.F."/>
            <person name="Arriagada G."/>
            <person name="Davis B.W."/>
            <person name="Ostrander E.A."/>
            <person name="Goff S.P."/>
            <person name="Metzger M.J."/>
        </authorList>
    </citation>
    <scope>NUCLEOTIDE SEQUENCE</scope>
    <source>
        <strain evidence="8">MELC-2E11</strain>
        <tissue evidence="8">Siphon/mantle</tissue>
    </source>
</reference>
<evidence type="ECO:0000256" key="3">
    <source>
        <dbReference type="ARBA" id="ARBA00022692"/>
    </source>
</evidence>
<dbReference type="PANTHER" id="PTHR13906:SF4">
    <property type="entry name" value="LYSOPHOSPHOLIPID ACYLTRANSFERASE 6"/>
    <property type="match status" value="1"/>
</dbReference>
<dbReference type="InterPro" id="IPR049941">
    <property type="entry name" value="LPLAT_7/PORCN-like"/>
</dbReference>
<evidence type="ECO:0000256" key="6">
    <source>
        <dbReference type="ARBA" id="ARBA00023315"/>
    </source>
</evidence>
<dbReference type="Proteomes" id="UP001164746">
    <property type="component" value="Chromosome 4"/>
</dbReference>
<feature type="transmembrane region" description="Helical" evidence="7">
    <location>
        <begin position="183"/>
        <end position="202"/>
    </location>
</feature>
<evidence type="ECO:0000256" key="2">
    <source>
        <dbReference type="ARBA" id="ARBA00022679"/>
    </source>
</evidence>
<gene>
    <name evidence="8" type="ORF">MAR_008431</name>
</gene>
<evidence type="ECO:0000256" key="1">
    <source>
        <dbReference type="ARBA" id="ARBA00004141"/>
    </source>
</evidence>
<sequence length="542" mass="61960">MCVKKKLPAIVQDAWVIGGKIFFRNDTGRIQVVRYDNYVYWLDMPWPAVARTSRTGTPAYLHSLATLHHREALGYPQPMPKYQNLNEKLCPFKVIFNEYCNSKIALKVKINSDVSDKNHKMPPTSESGDFYAGSRLLTPLSATTGLSIDQVNFLVCQLTALALGFPFRSLCSASKAGSTTRHVVELGLGILLVFFCFGYQIVHLFALTTLCYLLIQVNSKPYVPQIVFIVAMGYLAVCHIYRMILDYGGYTLDITGPLMVAVQKVTSVSYALYDGTQQNEKDLTPNMKSKAIKKTPDALSFYSFIFSFHSVMCGPTIFYHDYVAFVDGTCYSKPPDNGNATSTSLKVNIESWNILTTHWLRHTVYERFSPSIGTWAVFMISAFWHGFYPGYYIAFLTAALFTTAARLVRRNVRPYFLQSAQHKICYDAVTFLFTRFANCYFVFPICLLKFQISMNVRRNVRGYFQQSAQLRFFYDAVTFIFTRLANCIMVVPFVMLDIEHSLLIYTSLFWWLHILSAGVIVYFNFIQPIVRPARKDREAKKE</sequence>
<protein>
    <submittedName>
        <fullName evidence="8">MBOA2-like protein</fullName>
    </submittedName>
</protein>
<evidence type="ECO:0000256" key="4">
    <source>
        <dbReference type="ARBA" id="ARBA00022989"/>
    </source>
</evidence>
<feature type="transmembrane region" description="Helical" evidence="7">
    <location>
        <begin position="222"/>
        <end position="241"/>
    </location>
</feature>
<feature type="transmembrane region" description="Helical" evidence="7">
    <location>
        <begin position="391"/>
        <end position="408"/>
    </location>
</feature>
<dbReference type="Pfam" id="PF03062">
    <property type="entry name" value="MBOAT"/>
    <property type="match status" value="1"/>
</dbReference>
<evidence type="ECO:0000256" key="7">
    <source>
        <dbReference type="SAM" id="Phobius"/>
    </source>
</evidence>
<name>A0ABY7DVX8_MYAAR</name>
<keyword evidence="2" id="KW-0808">Transferase</keyword>
<evidence type="ECO:0000313" key="9">
    <source>
        <dbReference type="Proteomes" id="UP001164746"/>
    </source>
</evidence>
<keyword evidence="6" id="KW-0012">Acyltransferase</keyword>
<keyword evidence="9" id="KW-1185">Reference proteome</keyword>
<dbReference type="PANTHER" id="PTHR13906">
    <property type="entry name" value="PORCUPINE"/>
    <property type="match status" value="1"/>
</dbReference>
<dbReference type="EMBL" id="CP111015">
    <property type="protein sequence ID" value="WAR01873.1"/>
    <property type="molecule type" value="Genomic_DNA"/>
</dbReference>
<feature type="transmembrane region" description="Helical" evidence="7">
    <location>
        <begin position="298"/>
        <end position="319"/>
    </location>
</feature>
<keyword evidence="5 7" id="KW-0472">Membrane</keyword>
<comment type="subcellular location">
    <subcellularLocation>
        <location evidence="1">Membrane</location>
        <topology evidence="1">Multi-pass membrane protein</topology>
    </subcellularLocation>
</comment>
<feature type="transmembrane region" description="Helical" evidence="7">
    <location>
        <begin position="472"/>
        <end position="496"/>
    </location>
</feature>
<organism evidence="8 9">
    <name type="scientific">Mya arenaria</name>
    <name type="common">Soft-shell clam</name>
    <dbReference type="NCBI Taxonomy" id="6604"/>
    <lineage>
        <taxon>Eukaryota</taxon>
        <taxon>Metazoa</taxon>
        <taxon>Spiralia</taxon>
        <taxon>Lophotrochozoa</taxon>
        <taxon>Mollusca</taxon>
        <taxon>Bivalvia</taxon>
        <taxon>Autobranchia</taxon>
        <taxon>Heteroconchia</taxon>
        <taxon>Euheterodonta</taxon>
        <taxon>Imparidentia</taxon>
        <taxon>Neoheterodontei</taxon>
        <taxon>Myida</taxon>
        <taxon>Myoidea</taxon>
        <taxon>Myidae</taxon>
        <taxon>Mya</taxon>
    </lineage>
</organism>
<evidence type="ECO:0000313" key="8">
    <source>
        <dbReference type="EMBL" id="WAR01873.1"/>
    </source>
</evidence>
<accession>A0ABY7DVX8</accession>
<feature type="transmembrane region" description="Helical" evidence="7">
    <location>
        <begin position="502"/>
        <end position="525"/>
    </location>
</feature>
<keyword evidence="3 7" id="KW-0812">Transmembrane</keyword>
<keyword evidence="4 7" id="KW-1133">Transmembrane helix</keyword>
<dbReference type="InterPro" id="IPR004299">
    <property type="entry name" value="MBOAT_fam"/>
</dbReference>
<evidence type="ECO:0000256" key="5">
    <source>
        <dbReference type="ARBA" id="ARBA00023136"/>
    </source>
</evidence>